<keyword evidence="3" id="KW-1185">Reference proteome</keyword>
<dbReference type="EMBL" id="JANRHA010000020">
    <property type="protein sequence ID" value="MDG3016933.1"/>
    <property type="molecule type" value="Genomic_DNA"/>
</dbReference>
<name>A0A9X4M2N2_9ACTN</name>
<proteinExistence type="predicted"/>
<protein>
    <submittedName>
        <fullName evidence="2">Uncharacterized protein</fullName>
    </submittedName>
</protein>
<organism evidence="2 3">
    <name type="scientific">Speluncibacter jeojiensis</name>
    <dbReference type="NCBI Taxonomy" id="2710754"/>
    <lineage>
        <taxon>Bacteria</taxon>
        <taxon>Bacillati</taxon>
        <taxon>Actinomycetota</taxon>
        <taxon>Actinomycetes</taxon>
        <taxon>Mycobacteriales</taxon>
        <taxon>Speluncibacteraceae</taxon>
        <taxon>Speluncibacter</taxon>
    </lineage>
</organism>
<evidence type="ECO:0000313" key="3">
    <source>
        <dbReference type="Proteomes" id="UP001152755"/>
    </source>
</evidence>
<dbReference type="Proteomes" id="UP001152755">
    <property type="component" value="Unassembled WGS sequence"/>
</dbReference>
<accession>A0A9X4M2N2</accession>
<gene>
    <name evidence="2" type="ORF">NVS88_20475</name>
</gene>
<dbReference type="AlphaFoldDB" id="A0A9X4M2N2"/>
<comment type="caution">
    <text evidence="2">The sequence shown here is derived from an EMBL/GenBank/DDBJ whole genome shotgun (WGS) entry which is preliminary data.</text>
</comment>
<dbReference type="RefSeq" id="WP_277830495.1">
    <property type="nucleotide sequence ID" value="NZ_JAAIVF010000001.1"/>
</dbReference>
<evidence type="ECO:0000313" key="2">
    <source>
        <dbReference type="EMBL" id="MDG3016933.1"/>
    </source>
</evidence>
<sequence>MWNDPFNHFHHVINQHGWGGTAFPPAQPAQAPGLGFGFGSSASA</sequence>
<feature type="region of interest" description="Disordered" evidence="1">
    <location>
        <begin position="21"/>
        <end position="44"/>
    </location>
</feature>
<evidence type="ECO:0000256" key="1">
    <source>
        <dbReference type="SAM" id="MobiDB-lite"/>
    </source>
</evidence>
<reference evidence="2" key="1">
    <citation type="submission" date="2022-08" db="EMBL/GenBank/DDBJ databases">
        <title>Genome analysis of Corynebacteriales strain.</title>
        <authorList>
            <person name="Lee S.D."/>
        </authorList>
    </citation>
    <scope>NUCLEOTIDE SEQUENCE</scope>
    <source>
        <strain evidence="2">D3-21</strain>
    </source>
</reference>